<sequence>MKTLVIFAALFGSLLATDNININNQGNVGDNVHQTVNINNQDHVANINNLNGWNSWDSICDYARGVFATRLYGKKICVLTKIDTTVFPSLEVLKQKPVKTTTRVFKVNPNKVPIANIGIYGVHVEALCRGIPSYHAEVNEYFDACNSNSIITIGGISFCF</sequence>
<keyword evidence="1" id="KW-1015">Disulfide bond</keyword>
<accession>A0AAV7BQW3</accession>
<dbReference type="Pfam" id="PF04089">
    <property type="entry name" value="BRICHOS"/>
    <property type="match status" value="1"/>
</dbReference>
<gene>
    <name evidence="4" type="ORF">GDO81_009307</name>
</gene>
<feature type="signal peptide" evidence="2">
    <location>
        <begin position="1"/>
        <end position="16"/>
    </location>
</feature>
<dbReference type="Gene3D" id="3.30.390.150">
    <property type="match status" value="1"/>
</dbReference>
<organism evidence="4 5">
    <name type="scientific">Engystomops pustulosus</name>
    <name type="common">Tungara frog</name>
    <name type="synonym">Physalaemus pustulosus</name>
    <dbReference type="NCBI Taxonomy" id="76066"/>
    <lineage>
        <taxon>Eukaryota</taxon>
        <taxon>Metazoa</taxon>
        <taxon>Chordata</taxon>
        <taxon>Craniata</taxon>
        <taxon>Vertebrata</taxon>
        <taxon>Euteleostomi</taxon>
        <taxon>Amphibia</taxon>
        <taxon>Batrachia</taxon>
        <taxon>Anura</taxon>
        <taxon>Neobatrachia</taxon>
        <taxon>Hyloidea</taxon>
        <taxon>Leptodactylidae</taxon>
        <taxon>Leiuperinae</taxon>
        <taxon>Engystomops</taxon>
    </lineage>
</organism>
<dbReference type="PROSITE" id="PS50869">
    <property type="entry name" value="BRICHOS"/>
    <property type="match status" value="1"/>
</dbReference>
<dbReference type="SMART" id="SM01039">
    <property type="entry name" value="BRICHOS"/>
    <property type="match status" value="1"/>
</dbReference>
<dbReference type="PANTHER" id="PTHR16483">
    <property type="entry name" value="GASTROKINE 1"/>
    <property type="match status" value="1"/>
</dbReference>
<keyword evidence="2" id="KW-0732">Signal</keyword>
<evidence type="ECO:0000259" key="3">
    <source>
        <dbReference type="PROSITE" id="PS50869"/>
    </source>
</evidence>
<evidence type="ECO:0000313" key="5">
    <source>
        <dbReference type="Proteomes" id="UP000824782"/>
    </source>
</evidence>
<evidence type="ECO:0000313" key="4">
    <source>
        <dbReference type="EMBL" id="KAG8574747.1"/>
    </source>
</evidence>
<feature type="domain" description="BRICHOS" evidence="3">
    <location>
        <begin position="50"/>
        <end position="136"/>
    </location>
</feature>
<dbReference type="EMBL" id="WNYA01000004">
    <property type="protein sequence ID" value="KAG8574747.1"/>
    <property type="molecule type" value="Genomic_DNA"/>
</dbReference>
<dbReference type="Proteomes" id="UP000824782">
    <property type="component" value="Unassembled WGS sequence"/>
</dbReference>
<protein>
    <recommendedName>
        <fullName evidence="3">BRICHOS domain-containing protein</fullName>
    </recommendedName>
</protein>
<dbReference type="InterPro" id="IPR051772">
    <property type="entry name" value="Gastrokine"/>
</dbReference>
<evidence type="ECO:0000256" key="1">
    <source>
        <dbReference type="ARBA" id="ARBA00023157"/>
    </source>
</evidence>
<reference evidence="4" key="1">
    <citation type="thesis" date="2020" institute="ProQuest LLC" country="789 East Eisenhower Parkway, Ann Arbor, MI, USA">
        <title>Comparative Genomics and Chromosome Evolution.</title>
        <authorList>
            <person name="Mudd A.B."/>
        </authorList>
    </citation>
    <scope>NUCLEOTIDE SEQUENCE</scope>
    <source>
        <strain evidence="4">237g6f4</strain>
        <tissue evidence="4">Blood</tissue>
    </source>
</reference>
<comment type="caution">
    <text evidence="4">The sequence shown here is derived from an EMBL/GenBank/DDBJ whole genome shotgun (WGS) entry which is preliminary data.</text>
</comment>
<evidence type="ECO:0000256" key="2">
    <source>
        <dbReference type="SAM" id="SignalP"/>
    </source>
</evidence>
<dbReference type="AlphaFoldDB" id="A0AAV7BQW3"/>
<name>A0AAV7BQW3_ENGPU</name>
<proteinExistence type="predicted"/>
<dbReference type="InterPro" id="IPR007084">
    <property type="entry name" value="BRICHOS_dom"/>
</dbReference>
<keyword evidence="5" id="KW-1185">Reference proteome</keyword>
<feature type="chain" id="PRO_5043675463" description="BRICHOS domain-containing protein" evidence="2">
    <location>
        <begin position="17"/>
        <end position="160"/>
    </location>
</feature>